<dbReference type="EMBL" id="JADHOK010000032">
    <property type="protein sequence ID" value="MBL6761730.1"/>
    <property type="molecule type" value="Genomic_DNA"/>
</dbReference>
<dbReference type="PANTHER" id="PTHR24321">
    <property type="entry name" value="DEHYDROGENASES, SHORT CHAIN"/>
    <property type="match status" value="1"/>
</dbReference>
<dbReference type="GO" id="GO:0016491">
    <property type="term" value="F:oxidoreductase activity"/>
    <property type="evidence" value="ECO:0007669"/>
    <property type="project" value="UniProtKB-KW"/>
</dbReference>
<dbReference type="PANTHER" id="PTHR24321:SF8">
    <property type="entry name" value="ESTRADIOL 17-BETA-DEHYDROGENASE 8-RELATED"/>
    <property type="match status" value="1"/>
</dbReference>
<evidence type="ECO:0000313" key="4">
    <source>
        <dbReference type="Proteomes" id="UP000785783"/>
    </source>
</evidence>
<sequence length="225" mass="24194">MTGRLQDKRVLVTQADDYMGPITLEVFAEQGAEVIADTSDLSDPARAAALIEETGHIDVLVANLAAPANLGIAAAEMPEDIWQTMFDVMVHPLHRLTKAVLPQMVERQNGKILVYGSATGVKGMAGISAYSSARHAQVGYVRSTGAEIAAHNIQMNLIAQNFVENPVYFPPAFTETPEFKELLKGVPAGRLATAREDAMFAVFLASDESDFFVGQAIPFSGGWAQ</sequence>
<gene>
    <name evidence="3" type="ORF">ISQ19_03430</name>
</gene>
<dbReference type="CDD" id="cd05233">
    <property type="entry name" value="SDR_c"/>
    <property type="match status" value="1"/>
</dbReference>
<evidence type="ECO:0000256" key="2">
    <source>
        <dbReference type="ARBA" id="ARBA00023002"/>
    </source>
</evidence>
<reference evidence="3" key="1">
    <citation type="submission" date="2020-10" db="EMBL/GenBank/DDBJ databases">
        <title>Microbiome of the Black Sea water column analyzed by genome centric metagenomics.</title>
        <authorList>
            <person name="Cabello-Yeves P.J."/>
            <person name="Callieri C."/>
            <person name="Picazo A."/>
            <person name="Mehrshad M."/>
            <person name="Haro-Moreno J.M."/>
            <person name="Roda-Garcia J."/>
            <person name="Dzembekova N."/>
            <person name="Slabakova V."/>
            <person name="Slabakova N."/>
            <person name="Moncheva S."/>
            <person name="Rodriguez-Valera F."/>
        </authorList>
    </citation>
    <scope>NUCLEOTIDE SEQUENCE</scope>
    <source>
        <strain evidence="3">BS307-5m-G5</strain>
    </source>
</reference>
<comment type="similarity">
    <text evidence="1">Belongs to the short-chain dehydrogenases/reductases (SDR) family.</text>
</comment>
<organism evidence="3 4">
    <name type="scientific">PS1 clade bacterium</name>
    <dbReference type="NCBI Taxonomy" id="2175152"/>
    <lineage>
        <taxon>Bacteria</taxon>
        <taxon>Pseudomonadati</taxon>
        <taxon>Pseudomonadota</taxon>
        <taxon>Alphaproteobacteria</taxon>
        <taxon>PS1 clade</taxon>
    </lineage>
</organism>
<evidence type="ECO:0000256" key="1">
    <source>
        <dbReference type="ARBA" id="ARBA00006484"/>
    </source>
</evidence>
<accession>A0A937L6P8</accession>
<dbReference type="Gene3D" id="3.40.50.720">
    <property type="entry name" value="NAD(P)-binding Rossmann-like Domain"/>
    <property type="match status" value="1"/>
</dbReference>
<evidence type="ECO:0000313" key="3">
    <source>
        <dbReference type="EMBL" id="MBL6761730.1"/>
    </source>
</evidence>
<dbReference type="Proteomes" id="UP000785783">
    <property type="component" value="Unassembled WGS sequence"/>
</dbReference>
<dbReference type="InterPro" id="IPR036291">
    <property type="entry name" value="NAD(P)-bd_dom_sf"/>
</dbReference>
<name>A0A937L6P8_9PROT</name>
<dbReference type="SUPFAM" id="SSF51735">
    <property type="entry name" value="NAD(P)-binding Rossmann-fold domains"/>
    <property type="match status" value="1"/>
</dbReference>
<dbReference type="InterPro" id="IPR002347">
    <property type="entry name" value="SDR_fam"/>
</dbReference>
<dbReference type="AlphaFoldDB" id="A0A937L6P8"/>
<comment type="caution">
    <text evidence="3">The sequence shown here is derived from an EMBL/GenBank/DDBJ whole genome shotgun (WGS) entry which is preliminary data.</text>
</comment>
<proteinExistence type="inferred from homology"/>
<dbReference type="Pfam" id="PF13561">
    <property type="entry name" value="adh_short_C2"/>
    <property type="match status" value="1"/>
</dbReference>
<dbReference type="PRINTS" id="PR00081">
    <property type="entry name" value="GDHRDH"/>
</dbReference>
<protein>
    <submittedName>
        <fullName evidence="3">SDR family oxidoreductase</fullName>
    </submittedName>
</protein>
<keyword evidence="2" id="KW-0560">Oxidoreductase</keyword>